<dbReference type="InterPro" id="IPR005467">
    <property type="entry name" value="His_kinase_dom"/>
</dbReference>
<dbReference type="InterPro" id="IPR003594">
    <property type="entry name" value="HATPase_dom"/>
</dbReference>
<gene>
    <name evidence="8" type="ORF">GJV26_02920</name>
</gene>
<dbReference type="Pfam" id="PF02518">
    <property type="entry name" value="HATPase_c"/>
    <property type="match status" value="1"/>
</dbReference>
<dbReference type="Proteomes" id="UP000431684">
    <property type="component" value="Unassembled WGS sequence"/>
</dbReference>
<keyword evidence="5" id="KW-0418">Kinase</keyword>
<keyword evidence="6" id="KW-0067">ATP-binding</keyword>
<evidence type="ECO:0000256" key="2">
    <source>
        <dbReference type="ARBA" id="ARBA00012438"/>
    </source>
</evidence>
<dbReference type="InterPro" id="IPR050980">
    <property type="entry name" value="2C_sensor_his_kinase"/>
</dbReference>
<dbReference type="EC" id="2.7.13.3" evidence="2"/>
<evidence type="ECO:0000256" key="1">
    <source>
        <dbReference type="ARBA" id="ARBA00000085"/>
    </source>
</evidence>
<evidence type="ECO:0000256" key="3">
    <source>
        <dbReference type="ARBA" id="ARBA00022679"/>
    </source>
</evidence>
<dbReference type="InterPro" id="IPR036890">
    <property type="entry name" value="HATPase_C_sf"/>
</dbReference>
<dbReference type="PANTHER" id="PTHR44936">
    <property type="entry name" value="SENSOR PROTEIN CREC"/>
    <property type="match status" value="1"/>
</dbReference>
<evidence type="ECO:0000313" key="9">
    <source>
        <dbReference type="Proteomes" id="UP000431684"/>
    </source>
</evidence>
<dbReference type="PROSITE" id="PS50109">
    <property type="entry name" value="HIS_KIN"/>
    <property type="match status" value="1"/>
</dbReference>
<comment type="caution">
    <text evidence="8">The sequence shown here is derived from an EMBL/GenBank/DDBJ whole genome shotgun (WGS) entry which is preliminary data.</text>
</comment>
<keyword evidence="3" id="KW-0808">Transferase</keyword>
<comment type="catalytic activity">
    <reaction evidence="1">
        <text>ATP + protein L-histidine = ADP + protein N-phospho-L-histidine.</text>
        <dbReference type="EC" id="2.7.13.3"/>
    </reaction>
</comment>
<dbReference type="SUPFAM" id="SSF55874">
    <property type="entry name" value="ATPase domain of HSP90 chaperone/DNA topoisomerase II/histidine kinase"/>
    <property type="match status" value="1"/>
</dbReference>
<evidence type="ECO:0000259" key="7">
    <source>
        <dbReference type="PROSITE" id="PS50109"/>
    </source>
</evidence>
<evidence type="ECO:0000256" key="6">
    <source>
        <dbReference type="ARBA" id="ARBA00022840"/>
    </source>
</evidence>
<dbReference type="RefSeq" id="WP_155707493.1">
    <property type="nucleotide sequence ID" value="NZ_BMWU01000018.1"/>
</dbReference>
<feature type="domain" description="Histidine kinase" evidence="7">
    <location>
        <begin position="129"/>
        <end position="335"/>
    </location>
</feature>
<keyword evidence="9" id="KW-1185">Reference proteome</keyword>
<proteinExistence type="predicted"/>
<accession>A0A6I3XIC7</accession>
<dbReference type="Gene3D" id="3.30.565.10">
    <property type="entry name" value="Histidine kinase-like ATPase, C-terminal domain"/>
    <property type="match status" value="1"/>
</dbReference>
<evidence type="ECO:0000256" key="5">
    <source>
        <dbReference type="ARBA" id="ARBA00022777"/>
    </source>
</evidence>
<dbReference type="GO" id="GO:0005524">
    <property type="term" value="F:ATP binding"/>
    <property type="evidence" value="ECO:0007669"/>
    <property type="project" value="UniProtKB-KW"/>
</dbReference>
<dbReference type="AlphaFoldDB" id="A0A6I3XIC7"/>
<evidence type="ECO:0000313" key="8">
    <source>
        <dbReference type="EMBL" id="MUI11445.1"/>
    </source>
</evidence>
<organism evidence="8 9">
    <name type="scientific">Pseudoduganella dura</name>
    <dbReference type="NCBI Taxonomy" id="321982"/>
    <lineage>
        <taxon>Bacteria</taxon>
        <taxon>Pseudomonadati</taxon>
        <taxon>Pseudomonadota</taxon>
        <taxon>Betaproteobacteria</taxon>
        <taxon>Burkholderiales</taxon>
        <taxon>Oxalobacteraceae</taxon>
        <taxon>Telluria group</taxon>
        <taxon>Pseudoduganella</taxon>
    </lineage>
</organism>
<dbReference type="PANTHER" id="PTHR44936:SF10">
    <property type="entry name" value="SENSOR PROTEIN RSTB"/>
    <property type="match status" value="1"/>
</dbReference>
<dbReference type="GO" id="GO:0004673">
    <property type="term" value="F:protein histidine kinase activity"/>
    <property type="evidence" value="ECO:0007669"/>
    <property type="project" value="UniProtKB-EC"/>
</dbReference>
<keyword evidence="4" id="KW-0547">Nucleotide-binding</keyword>
<reference evidence="8 9" key="1">
    <citation type="submission" date="2019-11" db="EMBL/GenBank/DDBJ databases">
        <title>Draft Genome Sequences of Six Type Strains of the Genus Massilia.</title>
        <authorList>
            <person name="Miess H."/>
            <person name="Frediansyah A."/>
            <person name="Goeker M."/>
            <person name="Gross H."/>
        </authorList>
    </citation>
    <scope>NUCLEOTIDE SEQUENCE [LARGE SCALE GENOMIC DNA]</scope>
    <source>
        <strain evidence="8 9">DSM 17513</strain>
    </source>
</reference>
<name>A0A6I3XIC7_9BURK</name>
<evidence type="ECO:0000256" key="4">
    <source>
        <dbReference type="ARBA" id="ARBA00022741"/>
    </source>
</evidence>
<protein>
    <recommendedName>
        <fullName evidence="2">histidine kinase</fullName>
        <ecNumber evidence="2">2.7.13.3</ecNumber>
    </recommendedName>
</protein>
<dbReference type="OrthoDB" id="9784218at2"/>
<dbReference type="EMBL" id="WNWM01000002">
    <property type="protein sequence ID" value="MUI11445.1"/>
    <property type="molecule type" value="Genomic_DNA"/>
</dbReference>
<sequence length="340" mass="36597">MHAWENRVTAEVPVAKDLDASILAGALPLIHETLAEALSGGDAMVVGGSTLGAAHGRERALMTGYRPCDLIHELQIFRDVILDTAELGGVRFSQDQRALVRCLTDGIARDSLNGHSQVREQERKQFSAALSRDVRNLLNVVGVTAQLIGQKAHDPGIASMTARITGKIGEADAMLQNVTNEASLTRTLKLKLTIGQVSLFPLIEQVRIDFQDAPPAIRIRSDRIEGYWSWATMDSALRDLVILARQFGAPTGEIVIAAKVDFGRLFLSVHDASFFLGADEIGALFGNPDRYGDGDAARTGLSSVREVAESHGGSLVVRSSASSGTTFTINIPLDARPYVQ</sequence>